<accession>A0A2R6RMJ3</accession>
<proteinExistence type="predicted"/>
<dbReference type="OMA" id="KMQHERW"/>
<dbReference type="OrthoDB" id="1921280at2759"/>
<protein>
    <submittedName>
        <fullName evidence="3">Calponiny domain-containing protein</fullName>
    </submittedName>
</protein>
<organism evidence="3 4">
    <name type="scientific">Actinidia chinensis var. chinensis</name>
    <name type="common">Chinese soft-hair kiwi</name>
    <dbReference type="NCBI Taxonomy" id="1590841"/>
    <lineage>
        <taxon>Eukaryota</taxon>
        <taxon>Viridiplantae</taxon>
        <taxon>Streptophyta</taxon>
        <taxon>Embryophyta</taxon>
        <taxon>Tracheophyta</taxon>
        <taxon>Spermatophyta</taxon>
        <taxon>Magnoliopsida</taxon>
        <taxon>eudicotyledons</taxon>
        <taxon>Gunneridae</taxon>
        <taxon>Pentapetalae</taxon>
        <taxon>asterids</taxon>
        <taxon>Ericales</taxon>
        <taxon>Actinidiaceae</taxon>
        <taxon>Actinidia</taxon>
    </lineage>
</organism>
<keyword evidence="1" id="KW-0175">Coiled coil</keyword>
<feature type="compositionally biased region" description="Basic residues" evidence="2">
    <location>
        <begin position="269"/>
        <end position="281"/>
    </location>
</feature>
<sequence length="313" mass="35525">MGALKGFNVSSDRQKWHNVFNVLVGISQTQQIQIESLSKERKLLENVIKSQHERRVSDFNLFQDQISQTKRDAAIQEMARNVDVAKLDLVLGQKQSETFSYKVKLDDAVSELADFRVWFDFLSSKCRETTENNTKMVTLLSERNFVWNQYKKRESDLTDRLKSKSCEVEQANEKVQELLSSVEILQLSNSEKDNVILNLKTNLAELEAASVKKSEEISRLSRELELLRTARSDSVTPVFHRCSATSRLGDKNGGAAARNTIPKEESHSSRARGKGCRSLKRKSVETIPSSQTPKLFTSAFKVPKLKSPSPRVM</sequence>
<dbReference type="Proteomes" id="UP000241394">
    <property type="component" value="Chromosome LG4"/>
</dbReference>
<gene>
    <name evidence="3" type="ORF">CEY00_Acc04549</name>
</gene>
<dbReference type="FunCoup" id="A0A2R6RMJ3">
    <property type="interactions" value="770"/>
</dbReference>
<evidence type="ECO:0000313" key="3">
    <source>
        <dbReference type="EMBL" id="PSS31253.1"/>
    </source>
</evidence>
<reference evidence="4" key="2">
    <citation type="journal article" date="2018" name="BMC Genomics">
        <title>A manually annotated Actinidia chinensis var. chinensis (kiwifruit) genome highlights the challenges associated with draft genomes and gene prediction in plants.</title>
        <authorList>
            <person name="Pilkington S.M."/>
            <person name="Crowhurst R."/>
            <person name="Hilario E."/>
            <person name="Nardozza S."/>
            <person name="Fraser L."/>
            <person name="Peng Y."/>
            <person name="Gunaseelan K."/>
            <person name="Simpson R."/>
            <person name="Tahir J."/>
            <person name="Deroles S.C."/>
            <person name="Templeton K."/>
            <person name="Luo Z."/>
            <person name="Davy M."/>
            <person name="Cheng C."/>
            <person name="McNeilage M."/>
            <person name="Scaglione D."/>
            <person name="Liu Y."/>
            <person name="Zhang Q."/>
            <person name="Datson P."/>
            <person name="De Silva N."/>
            <person name="Gardiner S.E."/>
            <person name="Bassett H."/>
            <person name="Chagne D."/>
            <person name="McCallum J."/>
            <person name="Dzierzon H."/>
            <person name="Deng C."/>
            <person name="Wang Y.Y."/>
            <person name="Barron L."/>
            <person name="Manako K."/>
            <person name="Bowen J."/>
            <person name="Foster T.M."/>
            <person name="Erridge Z.A."/>
            <person name="Tiffin H."/>
            <person name="Waite C.N."/>
            <person name="Davies K.M."/>
            <person name="Grierson E.P."/>
            <person name="Laing W.A."/>
            <person name="Kirk R."/>
            <person name="Chen X."/>
            <person name="Wood M."/>
            <person name="Montefiori M."/>
            <person name="Brummell D.A."/>
            <person name="Schwinn K.E."/>
            <person name="Catanach A."/>
            <person name="Fullerton C."/>
            <person name="Li D."/>
            <person name="Meiyalaghan S."/>
            <person name="Nieuwenhuizen N."/>
            <person name="Read N."/>
            <person name="Prakash R."/>
            <person name="Hunter D."/>
            <person name="Zhang H."/>
            <person name="McKenzie M."/>
            <person name="Knabel M."/>
            <person name="Harris A."/>
            <person name="Allan A.C."/>
            <person name="Gleave A."/>
            <person name="Chen A."/>
            <person name="Janssen B.J."/>
            <person name="Plunkett B."/>
            <person name="Ampomah-Dwamena C."/>
            <person name="Voogd C."/>
            <person name="Leif D."/>
            <person name="Lafferty D."/>
            <person name="Souleyre E.J.F."/>
            <person name="Varkonyi-Gasic E."/>
            <person name="Gambi F."/>
            <person name="Hanley J."/>
            <person name="Yao J.L."/>
            <person name="Cheung J."/>
            <person name="David K.M."/>
            <person name="Warren B."/>
            <person name="Marsh K."/>
            <person name="Snowden K.C."/>
            <person name="Lin-Wang K."/>
            <person name="Brian L."/>
            <person name="Martinez-Sanchez M."/>
            <person name="Wang M."/>
            <person name="Ileperuma N."/>
            <person name="Macnee N."/>
            <person name="Campin R."/>
            <person name="McAtee P."/>
            <person name="Drummond R.S.M."/>
            <person name="Espley R.V."/>
            <person name="Ireland H.S."/>
            <person name="Wu R."/>
            <person name="Atkinson R.G."/>
            <person name="Karunairetnam S."/>
            <person name="Bulley S."/>
            <person name="Chunkath S."/>
            <person name="Hanley Z."/>
            <person name="Storey R."/>
            <person name="Thrimawithana A.H."/>
            <person name="Thomson S."/>
            <person name="David C."/>
            <person name="Testolin R."/>
            <person name="Huang H."/>
            <person name="Hellens R.P."/>
            <person name="Schaffer R.J."/>
        </authorList>
    </citation>
    <scope>NUCLEOTIDE SEQUENCE [LARGE SCALE GENOMIC DNA]</scope>
    <source>
        <strain evidence="4">cv. Red5</strain>
    </source>
</reference>
<keyword evidence="4" id="KW-1185">Reference proteome</keyword>
<dbReference type="EMBL" id="NKQK01000004">
    <property type="protein sequence ID" value="PSS31253.1"/>
    <property type="molecule type" value="Genomic_DNA"/>
</dbReference>
<evidence type="ECO:0000313" key="4">
    <source>
        <dbReference type="Proteomes" id="UP000241394"/>
    </source>
</evidence>
<dbReference type="AlphaFoldDB" id="A0A2R6RMJ3"/>
<evidence type="ECO:0000256" key="1">
    <source>
        <dbReference type="SAM" id="Coils"/>
    </source>
</evidence>
<feature type="region of interest" description="Disordered" evidence="2">
    <location>
        <begin position="246"/>
        <end position="293"/>
    </location>
</feature>
<name>A0A2R6RMJ3_ACTCC</name>
<reference evidence="3 4" key="1">
    <citation type="submission" date="2017-07" db="EMBL/GenBank/DDBJ databases">
        <title>An improved, manually edited Actinidia chinensis var. chinensis (kiwifruit) genome highlights the challenges associated with draft genomes and gene prediction in plants.</title>
        <authorList>
            <person name="Pilkington S."/>
            <person name="Crowhurst R."/>
            <person name="Hilario E."/>
            <person name="Nardozza S."/>
            <person name="Fraser L."/>
            <person name="Peng Y."/>
            <person name="Gunaseelan K."/>
            <person name="Simpson R."/>
            <person name="Tahir J."/>
            <person name="Deroles S."/>
            <person name="Templeton K."/>
            <person name="Luo Z."/>
            <person name="Davy M."/>
            <person name="Cheng C."/>
            <person name="Mcneilage M."/>
            <person name="Scaglione D."/>
            <person name="Liu Y."/>
            <person name="Zhang Q."/>
            <person name="Datson P."/>
            <person name="De Silva N."/>
            <person name="Gardiner S."/>
            <person name="Bassett H."/>
            <person name="Chagne D."/>
            <person name="Mccallum J."/>
            <person name="Dzierzon H."/>
            <person name="Deng C."/>
            <person name="Wang Y.-Y."/>
            <person name="Barron N."/>
            <person name="Manako K."/>
            <person name="Bowen J."/>
            <person name="Foster T."/>
            <person name="Erridge Z."/>
            <person name="Tiffin H."/>
            <person name="Waite C."/>
            <person name="Davies K."/>
            <person name="Grierson E."/>
            <person name="Laing W."/>
            <person name="Kirk R."/>
            <person name="Chen X."/>
            <person name="Wood M."/>
            <person name="Montefiori M."/>
            <person name="Brummell D."/>
            <person name="Schwinn K."/>
            <person name="Catanach A."/>
            <person name="Fullerton C."/>
            <person name="Li D."/>
            <person name="Meiyalaghan S."/>
            <person name="Nieuwenhuizen N."/>
            <person name="Read N."/>
            <person name="Prakash R."/>
            <person name="Hunter D."/>
            <person name="Zhang H."/>
            <person name="Mckenzie M."/>
            <person name="Knabel M."/>
            <person name="Harris A."/>
            <person name="Allan A."/>
            <person name="Chen A."/>
            <person name="Janssen B."/>
            <person name="Plunkett B."/>
            <person name="Dwamena C."/>
            <person name="Voogd C."/>
            <person name="Leif D."/>
            <person name="Lafferty D."/>
            <person name="Souleyre E."/>
            <person name="Varkonyi-Gasic E."/>
            <person name="Gambi F."/>
            <person name="Hanley J."/>
            <person name="Yao J.-L."/>
            <person name="Cheung J."/>
            <person name="David K."/>
            <person name="Warren B."/>
            <person name="Marsh K."/>
            <person name="Snowden K."/>
            <person name="Lin-Wang K."/>
            <person name="Brian L."/>
            <person name="Martinez-Sanchez M."/>
            <person name="Wang M."/>
            <person name="Ileperuma N."/>
            <person name="Macnee N."/>
            <person name="Campin R."/>
            <person name="Mcatee P."/>
            <person name="Drummond R."/>
            <person name="Espley R."/>
            <person name="Ireland H."/>
            <person name="Wu R."/>
            <person name="Atkinson R."/>
            <person name="Karunairetnam S."/>
            <person name="Bulley S."/>
            <person name="Chunkath S."/>
            <person name="Hanley Z."/>
            <person name="Storey R."/>
            <person name="Thrimawithana A."/>
            <person name="Thomson S."/>
            <person name="David C."/>
            <person name="Testolin R."/>
        </authorList>
    </citation>
    <scope>NUCLEOTIDE SEQUENCE [LARGE SCALE GENOMIC DNA]</scope>
    <source>
        <strain evidence="4">cv. Red5</strain>
        <tissue evidence="3">Young leaf</tissue>
    </source>
</reference>
<dbReference type="InParanoid" id="A0A2R6RMJ3"/>
<dbReference type="PANTHER" id="PTHR35992">
    <property type="entry name" value="CYTOMATRIX PROTEIN-LIKE PROTEIN"/>
    <property type="match status" value="1"/>
</dbReference>
<comment type="caution">
    <text evidence="3">The sequence shown here is derived from an EMBL/GenBank/DDBJ whole genome shotgun (WGS) entry which is preliminary data.</text>
</comment>
<dbReference type="Gramene" id="PSS31253">
    <property type="protein sequence ID" value="PSS31253"/>
    <property type="gene ID" value="CEY00_Acc04549"/>
</dbReference>
<evidence type="ECO:0000256" key="2">
    <source>
        <dbReference type="SAM" id="MobiDB-lite"/>
    </source>
</evidence>
<feature type="coiled-coil region" evidence="1">
    <location>
        <begin position="154"/>
        <end position="223"/>
    </location>
</feature>
<dbReference type="STRING" id="1590841.A0A2R6RMJ3"/>
<dbReference type="PANTHER" id="PTHR35992:SF1">
    <property type="entry name" value="CYTOMATRIX PROTEIN-LIKE PROTEIN"/>
    <property type="match status" value="1"/>
</dbReference>